<dbReference type="GO" id="GO:0051536">
    <property type="term" value="F:iron-sulfur cluster binding"/>
    <property type="evidence" value="ECO:0007669"/>
    <property type="project" value="UniProtKB-KW"/>
</dbReference>
<dbReference type="Pfam" id="PF04055">
    <property type="entry name" value="Radical_SAM"/>
    <property type="match status" value="1"/>
</dbReference>
<evidence type="ECO:0000313" key="8">
    <source>
        <dbReference type="Proteomes" id="UP000002318"/>
    </source>
</evidence>
<organism evidence="7 8">
    <name type="scientific">Sediminispirochaeta smaragdinae (strain DSM 11293 / JCM 15392 / SEBR 4228)</name>
    <name type="common">Spirochaeta smaragdinae</name>
    <dbReference type="NCBI Taxonomy" id="573413"/>
    <lineage>
        <taxon>Bacteria</taxon>
        <taxon>Pseudomonadati</taxon>
        <taxon>Spirochaetota</taxon>
        <taxon>Spirochaetia</taxon>
        <taxon>Spirochaetales</taxon>
        <taxon>Spirochaetaceae</taxon>
        <taxon>Sediminispirochaeta</taxon>
    </lineage>
</organism>
<dbReference type="KEGG" id="ssm:Spirs_3098"/>
<dbReference type="InterPro" id="IPR007197">
    <property type="entry name" value="rSAM"/>
</dbReference>
<dbReference type="PANTHER" id="PTHR43524:SF1">
    <property type="entry name" value="RADICAL SAM SUPERFAMILY PROTEIN"/>
    <property type="match status" value="1"/>
</dbReference>
<dbReference type="STRING" id="573413.Spirs_3098"/>
<evidence type="ECO:0000259" key="6">
    <source>
        <dbReference type="PROSITE" id="PS51918"/>
    </source>
</evidence>
<keyword evidence="8" id="KW-1185">Reference proteome</keyword>
<dbReference type="eggNOG" id="COG0535">
    <property type="taxonomic scope" value="Bacteria"/>
</dbReference>
<sequence length="481" mass="55254">MIHEKEKTFNEFIVKQVANLSSLIKIWKVALPSLEHVAYQKYVNKPKIQNPGSRKMREDQFYIAANFVRAAFKAYDNGSEEVRDRILNLFLKEFLSQSNAVLDNKRRYELENGRKSPAFLVISPGGTCNLRCKDCYASSIPKGLPSLPFETVDRILTEKYEKWGSWFTVVSGGEPFLWKDGDKGIIDIARLHPEQYFLIYTNGTFIDKKIAEELAGIGNITPAISVEGFEAETDDRRGNGVYQKILTAFKHLRDAGVPFGISTTATNQNAELIISKKMIEFYFKEQGALYQWVFQYMPIGRGADVDYQVSPEMRMKMLVREQEIVNKERLPLADFWNGGPYSAGCIAGGRSGGYLYIDWYGNIYPCVFVPFWKDNINELYMHGKTLDDSLSSGLFAGIREWQISYHKNHDPKNSGNLIRPCFIRDHYQVAHDLIIRTEANPGYESASVSLKDRGYYEKMIHYGKRLSSLLDPIWEKFYREP</sequence>
<keyword evidence="3" id="KW-0479">Metal-binding</keyword>
<gene>
    <name evidence="7" type="ordered locus">Spirs_3098</name>
</gene>
<dbReference type="CDD" id="cd01335">
    <property type="entry name" value="Radical_SAM"/>
    <property type="match status" value="1"/>
</dbReference>
<evidence type="ECO:0000256" key="3">
    <source>
        <dbReference type="ARBA" id="ARBA00022723"/>
    </source>
</evidence>
<comment type="cofactor">
    <cofactor evidence="1">
        <name>[4Fe-4S] cluster</name>
        <dbReference type="ChEBI" id="CHEBI:49883"/>
    </cofactor>
</comment>
<dbReference type="AlphaFoldDB" id="E1R4W0"/>
<dbReference type="RefSeq" id="WP_013255657.1">
    <property type="nucleotide sequence ID" value="NC_014364.1"/>
</dbReference>
<feature type="domain" description="Radical SAM core" evidence="6">
    <location>
        <begin position="112"/>
        <end position="328"/>
    </location>
</feature>
<dbReference type="EMBL" id="CP002116">
    <property type="protein sequence ID" value="ADK82198.1"/>
    <property type="molecule type" value="Genomic_DNA"/>
</dbReference>
<name>E1R4W0_SEDSS</name>
<dbReference type="PANTHER" id="PTHR43524">
    <property type="entry name" value="RADICAL SAM SUPERFAMILY PROTEIN"/>
    <property type="match status" value="1"/>
</dbReference>
<dbReference type="SFLD" id="SFLDG01067">
    <property type="entry name" value="SPASM/twitch_domain_containing"/>
    <property type="match status" value="1"/>
</dbReference>
<evidence type="ECO:0000256" key="1">
    <source>
        <dbReference type="ARBA" id="ARBA00001966"/>
    </source>
</evidence>
<keyword evidence="4" id="KW-0408">Iron</keyword>
<evidence type="ECO:0000256" key="5">
    <source>
        <dbReference type="ARBA" id="ARBA00023014"/>
    </source>
</evidence>
<evidence type="ECO:0000313" key="7">
    <source>
        <dbReference type="EMBL" id="ADK82198.1"/>
    </source>
</evidence>
<dbReference type="OrthoDB" id="9808591at2"/>
<evidence type="ECO:0000256" key="2">
    <source>
        <dbReference type="ARBA" id="ARBA00022691"/>
    </source>
</evidence>
<dbReference type="GO" id="GO:0046872">
    <property type="term" value="F:metal ion binding"/>
    <property type="evidence" value="ECO:0007669"/>
    <property type="project" value="UniProtKB-KW"/>
</dbReference>
<evidence type="ECO:0000256" key="4">
    <source>
        <dbReference type="ARBA" id="ARBA00023004"/>
    </source>
</evidence>
<dbReference type="Proteomes" id="UP000002318">
    <property type="component" value="Chromosome"/>
</dbReference>
<dbReference type="HOGENOM" id="CLU_044700_0_0_12"/>
<dbReference type="PROSITE" id="PS51918">
    <property type="entry name" value="RADICAL_SAM"/>
    <property type="match status" value="1"/>
</dbReference>
<dbReference type="InterPro" id="IPR013785">
    <property type="entry name" value="Aldolase_TIM"/>
</dbReference>
<dbReference type="SFLD" id="SFLDS00029">
    <property type="entry name" value="Radical_SAM"/>
    <property type="match status" value="1"/>
</dbReference>
<dbReference type="Gene3D" id="3.20.20.70">
    <property type="entry name" value="Aldolase class I"/>
    <property type="match status" value="1"/>
</dbReference>
<dbReference type="InterPro" id="IPR058240">
    <property type="entry name" value="rSAM_sf"/>
</dbReference>
<proteinExistence type="predicted"/>
<keyword evidence="5" id="KW-0411">Iron-sulfur</keyword>
<dbReference type="GO" id="GO:0003824">
    <property type="term" value="F:catalytic activity"/>
    <property type="evidence" value="ECO:0007669"/>
    <property type="project" value="InterPro"/>
</dbReference>
<dbReference type="SUPFAM" id="SSF102114">
    <property type="entry name" value="Radical SAM enzymes"/>
    <property type="match status" value="1"/>
</dbReference>
<accession>E1R4W0</accession>
<protein>
    <submittedName>
        <fullName evidence="7">Radical SAM domain protein</fullName>
    </submittedName>
</protein>
<reference evidence="7 8" key="1">
    <citation type="journal article" date="2010" name="Stand. Genomic Sci.">
        <title>Complete genome sequence of Spirochaeta smaragdinae type strain (SEBR 4228).</title>
        <authorList>
            <person name="Mavromatis K."/>
            <person name="Yasawong M."/>
            <person name="Chertkov O."/>
            <person name="Lapidus A."/>
            <person name="Lucas S."/>
            <person name="Nolan M."/>
            <person name="Del Rio T.G."/>
            <person name="Tice H."/>
            <person name="Cheng J.F."/>
            <person name="Pitluck S."/>
            <person name="Liolios K."/>
            <person name="Ivanova N."/>
            <person name="Tapia R."/>
            <person name="Han C."/>
            <person name="Bruce D."/>
            <person name="Goodwin L."/>
            <person name="Pati A."/>
            <person name="Chen A."/>
            <person name="Palaniappan K."/>
            <person name="Land M."/>
            <person name="Hauser L."/>
            <person name="Chang Y.J."/>
            <person name="Jeffries C.D."/>
            <person name="Detter J.C."/>
            <person name="Rohde M."/>
            <person name="Brambilla E."/>
            <person name="Spring S."/>
            <person name="Goker M."/>
            <person name="Sikorski J."/>
            <person name="Woyke T."/>
            <person name="Bristow J."/>
            <person name="Eisen J.A."/>
            <person name="Markowitz V."/>
            <person name="Hugenholtz P."/>
            <person name="Klenk H.P."/>
            <person name="Kyrpides N.C."/>
        </authorList>
    </citation>
    <scope>NUCLEOTIDE SEQUENCE [LARGE SCALE GENOMIC DNA]</scope>
    <source>
        <strain evidence="8">DSM 11293 / JCM 15392 / SEBR 4228</strain>
    </source>
</reference>
<keyword evidence="2" id="KW-0949">S-adenosyl-L-methionine</keyword>